<dbReference type="OrthoDB" id="5297943at2"/>
<evidence type="ECO:0000313" key="4">
    <source>
        <dbReference type="Proteomes" id="UP000440224"/>
    </source>
</evidence>
<gene>
    <name evidence="3" type="ORF">GF068_15475</name>
</gene>
<feature type="chain" id="PRO_5026915308" description="SGNH/GDSL hydrolase family protein" evidence="2">
    <location>
        <begin position="27"/>
        <end position="275"/>
    </location>
</feature>
<evidence type="ECO:0000256" key="1">
    <source>
        <dbReference type="SAM" id="MobiDB-lite"/>
    </source>
</evidence>
<comment type="caution">
    <text evidence="3">The sequence shown here is derived from an EMBL/GenBank/DDBJ whole genome shotgun (WGS) entry which is preliminary data.</text>
</comment>
<dbReference type="AlphaFoldDB" id="A0A6N7PMD3"/>
<keyword evidence="2" id="KW-0732">Signal</keyword>
<feature type="signal peptide" evidence="2">
    <location>
        <begin position="1"/>
        <end position="26"/>
    </location>
</feature>
<organism evidence="3 4">
    <name type="scientific">Polyangium spumosum</name>
    <dbReference type="NCBI Taxonomy" id="889282"/>
    <lineage>
        <taxon>Bacteria</taxon>
        <taxon>Pseudomonadati</taxon>
        <taxon>Myxococcota</taxon>
        <taxon>Polyangia</taxon>
        <taxon>Polyangiales</taxon>
        <taxon>Polyangiaceae</taxon>
        <taxon>Polyangium</taxon>
    </lineage>
</organism>
<name>A0A6N7PMD3_9BACT</name>
<proteinExistence type="predicted"/>
<keyword evidence="4" id="KW-1185">Reference proteome</keyword>
<feature type="region of interest" description="Disordered" evidence="1">
    <location>
        <begin position="254"/>
        <end position="275"/>
    </location>
</feature>
<reference evidence="3 4" key="1">
    <citation type="submission" date="2019-10" db="EMBL/GenBank/DDBJ databases">
        <title>A soil myxobacterium in the family Polyangiaceae.</title>
        <authorList>
            <person name="Li Y."/>
            <person name="Wang J."/>
        </authorList>
    </citation>
    <scope>NUCLEOTIDE SEQUENCE [LARGE SCALE GENOMIC DNA]</scope>
    <source>
        <strain evidence="3 4">DSM 14734</strain>
    </source>
</reference>
<accession>A0A6N7PMD3</accession>
<dbReference type="EMBL" id="WJIE01000004">
    <property type="protein sequence ID" value="MRG93322.1"/>
    <property type="molecule type" value="Genomic_DNA"/>
</dbReference>
<dbReference type="Proteomes" id="UP000440224">
    <property type="component" value="Unassembled WGS sequence"/>
</dbReference>
<dbReference type="RefSeq" id="WP_153820162.1">
    <property type="nucleotide sequence ID" value="NZ_WJIE01000004.1"/>
</dbReference>
<evidence type="ECO:0000256" key="2">
    <source>
        <dbReference type="SAM" id="SignalP"/>
    </source>
</evidence>
<protein>
    <recommendedName>
        <fullName evidence="5">SGNH/GDSL hydrolase family protein</fullName>
    </recommendedName>
</protein>
<evidence type="ECO:0008006" key="5">
    <source>
        <dbReference type="Google" id="ProtNLM"/>
    </source>
</evidence>
<evidence type="ECO:0000313" key="3">
    <source>
        <dbReference type="EMBL" id="MRG93322.1"/>
    </source>
</evidence>
<sequence>MLALGRILTAGIALAALLLSSEEAHAAPCGRVRFVTVYDSHGLTAFGERIDGWILAQKDAELESYTLGGASTEWLVAAKVSLRGYHYHSCDKTPILPRIRVPERKQRAPSVDELLAPPGTYEKQVVLVGLGSNMPGEPALQVKNVEQTIRRIRSRPDTVCVWIGPPSMRKWSSGFGDKVYAMLRAGIKAVEDDPTWPAGSPACHLIDSRKLSAYPDGGDGWHYGFFPAGIEAATKWADGVTGELEKLLRAARPAPTKVAKNDANTRKPPFLMPNP</sequence>